<evidence type="ECO:0000256" key="2">
    <source>
        <dbReference type="SAM" id="MobiDB-lite"/>
    </source>
</evidence>
<dbReference type="Pfam" id="PF08190">
    <property type="entry name" value="PIH1"/>
    <property type="match status" value="1"/>
</dbReference>
<dbReference type="GO" id="GO:0005737">
    <property type="term" value="C:cytoplasm"/>
    <property type="evidence" value="ECO:0007669"/>
    <property type="project" value="TreeGrafter"/>
</dbReference>
<organism evidence="4 5">
    <name type="scientific">Pleodorina starrii</name>
    <dbReference type="NCBI Taxonomy" id="330485"/>
    <lineage>
        <taxon>Eukaryota</taxon>
        <taxon>Viridiplantae</taxon>
        <taxon>Chlorophyta</taxon>
        <taxon>core chlorophytes</taxon>
        <taxon>Chlorophyceae</taxon>
        <taxon>CS clade</taxon>
        <taxon>Chlamydomonadales</taxon>
        <taxon>Volvocaceae</taxon>
        <taxon>Pleodorina</taxon>
    </lineage>
</organism>
<dbReference type="EMBL" id="BRXU01000002">
    <property type="protein sequence ID" value="GLC48842.1"/>
    <property type="molecule type" value="Genomic_DNA"/>
</dbReference>
<feature type="region of interest" description="Disordered" evidence="2">
    <location>
        <begin position="1"/>
        <end position="20"/>
    </location>
</feature>
<evidence type="ECO:0000256" key="1">
    <source>
        <dbReference type="ARBA" id="ARBA00008511"/>
    </source>
</evidence>
<gene>
    <name evidence="4" type="primary">PLEST005865</name>
    <name evidence="4" type="ORF">PLESTB_000154400</name>
</gene>
<dbReference type="Proteomes" id="UP001165080">
    <property type="component" value="Unassembled WGS sequence"/>
</dbReference>
<evidence type="ECO:0000313" key="5">
    <source>
        <dbReference type="Proteomes" id="UP001165080"/>
    </source>
</evidence>
<feature type="domain" description="PIH1 N-terminal" evidence="3">
    <location>
        <begin position="70"/>
        <end position="229"/>
    </location>
</feature>
<protein>
    <recommendedName>
        <fullName evidence="3">PIH1 N-terminal domain-containing protein</fullName>
    </recommendedName>
</protein>
<evidence type="ECO:0000259" key="3">
    <source>
        <dbReference type="Pfam" id="PF08190"/>
    </source>
</evidence>
<dbReference type="PANTHER" id="PTHR22997:SF11">
    <property type="entry name" value="PIH1 N-TERMINAL DOMAIN-CONTAINING PROTEIN"/>
    <property type="match status" value="1"/>
</dbReference>
<dbReference type="InterPro" id="IPR012981">
    <property type="entry name" value="PIH1_N"/>
</dbReference>
<feature type="region of interest" description="Disordered" evidence="2">
    <location>
        <begin position="54"/>
        <end position="74"/>
    </location>
</feature>
<dbReference type="OrthoDB" id="5135119at2759"/>
<dbReference type="InterPro" id="IPR050734">
    <property type="entry name" value="PIH1/Kintoun_subfamily"/>
</dbReference>
<dbReference type="AlphaFoldDB" id="A0A9W6BB37"/>
<keyword evidence="5" id="KW-1185">Reference proteome</keyword>
<comment type="caution">
    <text evidence="4">The sequence shown here is derived from an EMBL/GenBank/DDBJ whole genome shotgun (WGS) entry which is preliminary data.</text>
</comment>
<comment type="similarity">
    <text evidence="1">Belongs to the PIH1 family.</text>
</comment>
<reference evidence="4 5" key="1">
    <citation type="journal article" date="2023" name="Commun. Biol.">
        <title>Reorganization of the ancestral sex-determining regions during the evolution of trioecy in Pleodorina starrii.</title>
        <authorList>
            <person name="Takahashi K."/>
            <person name="Suzuki S."/>
            <person name="Kawai-Toyooka H."/>
            <person name="Yamamoto K."/>
            <person name="Hamaji T."/>
            <person name="Ootsuki R."/>
            <person name="Yamaguchi H."/>
            <person name="Kawachi M."/>
            <person name="Higashiyama T."/>
            <person name="Nozaki H."/>
        </authorList>
    </citation>
    <scope>NUCLEOTIDE SEQUENCE [LARGE SCALE GENOMIC DNA]</scope>
    <source>
        <strain evidence="4 5">NIES-4479</strain>
    </source>
</reference>
<feature type="region of interest" description="Disordered" evidence="2">
    <location>
        <begin position="233"/>
        <end position="319"/>
    </location>
</feature>
<name>A0A9W6BB37_9CHLO</name>
<feature type="compositionally biased region" description="Low complexity" evidence="2">
    <location>
        <begin position="259"/>
        <end position="275"/>
    </location>
</feature>
<dbReference type="PANTHER" id="PTHR22997">
    <property type="entry name" value="PIH1 DOMAIN-CONTAINING PROTEIN 1"/>
    <property type="match status" value="1"/>
</dbReference>
<accession>A0A9W6BB37</accession>
<evidence type="ECO:0000313" key="4">
    <source>
        <dbReference type="EMBL" id="GLC48842.1"/>
    </source>
</evidence>
<proteinExistence type="inferred from homology"/>
<feature type="compositionally biased region" description="Low complexity" evidence="2">
    <location>
        <begin position="285"/>
        <end position="310"/>
    </location>
</feature>
<sequence length="457" mass="47245">MMPQAKPGQTIDEGPAPSPEELLALVEMLQQQGLNMDQVPSDLKTLLDSVKRQKAAKGGAAPPPDAPTEEITPEPGFVIKTSEVASGRKVFINVCSSERVAAPGGWDNGVMPDEVAAALDKLQSGEGGAAAMTPGEVEALRFPLACGPPRADTDRKGSPCTAVDVVFNSDVVRAAAAARKLKAMLIEVSTGWVANKLGVELDPRYKLPKMRYKGEVVEPQRIRADDKRKKLVTELRDVDEEPSFALRTTKPAAPPPQQQQPQKAQLTPEQQRQGAAGPGPGSSAGGKSPADAAGKAPAAAGSGQGAKTATGSGGGSTAAAALAGPTFKVEYEGRPVEWIRVTVEPPSRGAGSGAASTVASGAQQQQPDVAVEVCGRTLFVRWPGQSELQVPLLFAASATGPSADGGGAIATCQPGGQLVVRLPYRSLDEHLADARAQAPLAFGQLSFASKALLELEP</sequence>